<evidence type="ECO:0000259" key="2">
    <source>
        <dbReference type="Pfam" id="PF13592"/>
    </source>
</evidence>
<feature type="domain" description="Tc1-like transposase DDE" evidence="1">
    <location>
        <begin position="182"/>
        <end position="320"/>
    </location>
</feature>
<accession>A0A6J4PFI5</accession>
<sequence>MPKRITIAHHLSLNELENRYRQAKDPVERSHYQIIWLLASGRPTEEVAAITSYSRNWIYELVWGYNRVGPKTLGDGRHQNPGPKPKLDDVQQANLLQALRGPAIDGGLWNGRIVADYLSELIGQPISRQQGWEYLKQMGQRLRVPRPEHQEADPEEQEAWKKKLTQELKRIQAEHPDADVEVWCEDEHRIGLQPVNRRIWVEEGSQPVAIVKWKREWLWLYAFVQPQTGETYWWILPYVNTKLFSWVLKDFAQHFGVGKSKRIILPLDQAGWHMSQQLEVPEGIHLVPLPPYSPEVQPAERLWPLVNEPLANAAFETIAEVEELVVQRCRRLLGQQKLIQGLTFYHWWPEVIQAA</sequence>
<proteinExistence type="predicted"/>
<organism evidence="3">
    <name type="scientific">uncultured Leptolyngbya sp</name>
    <dbReference type="NCBI Taxonomy" id="332963"/>
    <lineage>
        <taxon>Bacteria</taxon>
        <taxon>Bacillati</taxon>
        <taxon>Cyanobacteriota</taxon>
        <taxon>Cyanophyceae</taxon>
        <taxon>Leptolyngbyales</taxon>
        <taxon>Leptolyngbyaceae</taxon>
        <taxon>Leptolyngbya group</taxon>
        <taxon>Leptolyngbya</taxon>
        <taxon>environmental samples</taxon>
    </lineage>
</organism>
<dbReference type="InterPro" id="IPR025959">
    <property type="entry name" value="Winged_HTH_dom"/>
</dbReference>
<protein>
    <submittedName>
        <fullName evidence="3">Mobile element protein</fullName>
    </submittedName>
</protein>
<dbReference type="EMBL" id="CADCTY010002275">
    <property type="protein sequence ID" value="CAA9414555.1"/>
    <property type="molecule type" value="Genomic_DNA"/>
</dbReference>
<dbReference type="AlphaFoldDB" id="A0A6J4PFI5"/>
<evidence type="ECO:0000259" key="1">
    <source>
        <dbReference type="Pfam" id="PF13358"/>
    </source>
</evidence>
<gene>
    <name evidence="3" type="ORF">AVDCRST_MAG94-6619</name>
</gene>
<dbReference type="Pfam" id="PF13592">
    <property type="entry name" value="HTH_33"/>
    <property type="match status" value="1"/>
</dbReference>
<dbReference type="InterPro" id="IPR036397">
    <property type="entry name" value="RNaseH_sf"/>
</dbReference>
<evidence type="ECO:0000313" key="3">
    <source>
        <dbReference type="EMBL" id="CAA9414555.1"/>
    </source>
</evidence>
<dbReference type="Gene3D" id="3.30.420.10">
    <property type="entry name" value="Ribonuclease H-like superfamily/Ribonuclease H"/>
    <property type="match status" value="1"/>
</dbReference>
<dbReference type="NCBIfam" id="NF033545">
    <property type="entry name" value="transpos_IS630"/>
    <property type="match status" value="1"/>
</dbReference>
<name>A0A6J4PFI5_9CYAN</name>
<dbReference type="Pfam" id="PF13358">
    <property type="entry name" value="DDE_3"/>
    <property type="match status" value="1"/>
</dbReference>
<dbReference type="GO" id="GO:0003676">
    <property type="term" value="F:nucleic acid binding"/>
    <property type="evidence" value="ECO:0007669"/>
    <property type="project" value="InterPro"/>
</dbReference>
<reference evidence="3" key="1">
    <citation type="submission" date="2020-02" db="EMBL/GenBank/DDBJ databases">
        <authorList>
            <person name="Meier V. D."/>
        </authorList>
    </citation>
    <scope>NUCLEOTIDE SEQUENCE</scope>
    <source>
        <strain evidence="3">AVDCRST_MAG94</strain>
    </source>
</reference>
<feature type="domain" description="Winged helix-turn helix" evidence="2">
    <location>
        <begin position="105"/>
        <end position="163"/>
    </location>
</feature>
<dbReference type="InterPro" id="IPR047655">
    <property type="entry name" value="Transpos_IS630-like"/>
</dbReference>
<dbReference type="InterPro" id="IPR038717">
    <property type="entry name" value="Tc1-like_DDE_dom"/>
</dbReference>